<comment type="caution">
    <text evidence="2">The sequence shown here is derived from an EMBL/GenBank/DDBJ whole genome shotgun (WGS) entry which is preliminary data.</text>
</comment>
<dbReference type="RefSeq" id="WP_169344540.1">
    <property type="nucleotide sequence ID" value="NZ_JABBJJ010000035.1"/>
</dbReference>
<sequence length="290" mass="31664">MNATVRSALQAATSVLNGTRSHGPKTREGKSTSSLNALRHGLSASNLLLPGEDVAEYEQHLDGYFSSFAPTTLPEAHIVVQVADLAWKLKRLSKLEDGRVRALLEEALEGTDAFGLVTSTRRALEALSGLVAVVDARSTVPKEPELTEALLRGLEGTLALLREVPELPEAVLRPLSLALQEARDTRQEGRLEQAAYEHLGNMAKVARGALAAKLDQEQATLGLVRERLATEVLLLEDADLKKLERHRKLLESSMQRQLDLLGQVCARVSSATPQAQAEARELRVKLRLVR</sequence>
<evidence type="ECO:0000313" key="2">
    <source>
        <dbReference type="EMBL" id="NMO15247.1"/>
    </source>
</evidence>
<name>A0A848L9J9_9BACT</name>
<dbReference type="Proteomes" id="UP000518300">
    <property type="component" value="Unassembled WGS sequence"/>
</dbReference>
<evidence type="ECO:0000256" key="1">
    <source>
        <dbReference type="SAM" id="MobiDB-lite"/>
    </source>
</evidence>
<dbReference type="AlphaFoldDB" id="A0A848L9J9"/>
<evidence type="ECO:0000313" key="3">
    <source>
        <dbReference type="Proteomes" id="UP000518300"/>
    </source>
</evidence>
<gene>
    <name evidence="2" type="ORF">HG543_10325</name>
</gene>
<proteinExistence type="predicted"/>
<reference evidence="2 3" key="1">
    <citation type="submission" date="2020-04" db="EMBL/GenBank/DDBJ databases">
        <title>Draft genome of Pyxidicoccus fallax type strain.</title>
        <authorList>
            <person name="Whitworth D.E."/>
        </authorList>
    </citation>
    <scope>NUCLEOTIDE SEQUENCE [LARGE SCALE GENOMIC DNA]</scope>
    <source>
        <strain evidence="2 3">DSM 14698</strain>
    </source>
</reference>
<dbReference type="EMBL" id="JABBJJ010000035">
    <property type="protein sequence ID" value="NMO15247.1"/>
    <property type="molecule type" value="Genomic_DNA"/>
</dbReference>
<protein>
    <submittedName>
        <fullName evidence="2">Uncharacterized protein</fullName>
    </submittedName>
</protein>
<feature type="region of interest" description="Disordered" evidence="1">
    <location>
        <begin position="14"/>
        <end position="33"/>
    </location>
</feature>
<organism evidence="2 3">
    <name type="scientific">Pyxidicoccus fallax</name>
    <dbReference type="NCBI Taxonomy" id="394095"/>
    <lineage>
        <taxon>Bacteria</taxon>
        <taxon>Pseudomonadati</taxon>
        <taxon>Myxococcota</taxon>
        <taxon>Myxococcia</taxon>
        <taxon>Myxococcales</taxon>
        <taxon>Cystobacterineae</taxon>
        <taxon>Myxococcaceae</taxon>
        <taxon>Pyxidicoccus</taxon>
    </lineage>
</organism>
<keyword evidence="3" id="KW-1185">Reference proteome</keyword>
<accession>A0A848L9J9</accession>